<organism evidence="4 5">
    <name type="scientific">Streptomyces albus (strain ATCC 21838 / DSM 41398 / FERM P-419 / JCM 4703 / NBRC 107858)</name>
    <dbReference type="NCBI Taxonomy" id="1081613"/>
    <lineage>
        <taxon>Bacteria</taxon>
        <taxon>Bacillati</taxon>
        <taxon>Actinomycetota</taxon>
        <taxon>Actinomycetes</taxon>
        <taxon>Kitasatosporales</taxon>
        <taxon>Streptomycetaceae</taxon>
        <taxon>Streptomyces</taxon>
    </lineage>
</organism>
<dbReference type="EMBL" id="CP010519">
    <property type="protein sequence ID" value="AJE84695.1"/>
    <property type="molecule type" value="Genomic_DNA"/>
</dbReference>
<keyword evidence="1" id="KW-0547">Nucleotide-binding</keyword>
<dbReference type="InterPro" id="IPR032875">
    <property type="entry name" value="Succ_CoA_lig_flav_dom"/>
</dbReference>
<evidence type="ECO:0000256" key="2">
    <source>
        <dbReference type="SAM" id="MobiDB-lite"/>
    </source>
</evidence>
<proteinExistence type="predicted"/>
<feature type="domain" description="ATP-grasp" evidence="3">
    <location>
        <begin position="576"/>
        <end position="626"/>
    </location>
</feature>
<feature type="region of interest" description="Disordered" evidence="2">
    <location>
        <begin position="1"/>
        <end position="52"/>
    </location>
</feature>
<dbReference type="AlphaFoldDB" id="A0A0B5EZ94"/>
<evidence type="ECO:0000313" key="4">
    <source>
        <dbReference type="EMBL" id="AJE84695.1"/>
    </source>
</evidence>
<dbReference type="Pfam" id="PF13607">
    <property type="entry name" value="Succ_CoA_lig"/>
    <property type="match status" value="1"/>
</dbReference>
<dbReference type="KEGG" id="sals:SLNWT_4319"/>
<dbReference type="Gene3D" id="3.30.1490.20">
    <property type="entry name" value="ATP-grasp fold, A domain"/>
    <property type="match status" value="1"/>
</dbReference>
<dbReference type="Proteomes" id="UP000031523">
    <property type="component" value="Chromosome"/>
</dbReference>
<dbReference type="InterPro" id="IPR013815">
    <property type="entry name" value="ATP_grasp_subdomain_1"/>
</dbReference>
<dbReference type="PROSITE" id="PS50975">
    <property type="entry name" value="ATP_GRASP"/>
    <property type="match status" value="1"/>
</dbReference>
<feature type="compositionally biased region" description="Low complexity" evidence="2">
    <location>
        <begin position="1"/>
        <end position="20"/>
    </location>
</feature>
<dbReference type="Pfam" id="PF13549">
    <property type="entry name" value="ATP-grasp_5"/>
    <property type="match status" value="1"/>
</dbReference>
<dbReference type="InterPro" id="IPR011761">
    <property type="entry name" value="ATP-grasp"/>
</dbReference>
<dbReference type="GO" id="GO:0046872">
    <property type="term" value="F:metal ion binding"/>
    <property type="evidence" value="ECO:0007669"/>
    <property type="project" value="InterPro"/>
</dbReference>
<reference evidence="4 5" key="1">
    <citation type="submission" date="2015-01" db="EMBL/GenBank/DDBJ databases">
        <title>Enhanced salinomycin production by adjusting the supply of polyketide extender units in Streptomyce albus DSM 41398.</title>
        <authorList>
            <person name="Lu C."/>
        </authorList>
    </citation>
    <scope>NUCLEOTIDE SEQUENCE [LARGE SCALE GENOMIC DNA]</scope>
    <source>
        <strain evidence="5">ATCC 21838 / DSM 41398 / FERM P-419 / JCM 4703 / NBRC 107858</strain>
    </source>
</reference>
<dbReference type="PANTHER" id="PTHR42793:SF1">
    <property type="entry name" value="PEPTIDYL-LYSINE N-ACETYLTRANSFERASE PATZ"/>
    <property type="match status" value="1"/>
</dbReference>
<gene>
    <name evidence="4" type="ORF">SLNWT_4319</name>
</gene>
<keyword evidence="1" id="KW-0067">ATP-binding</keyword>
<dbReference type="GO" id="GO:0005524">
    <property type="term" value="F:ATP binding"/>
    <property type="evidence" value="ECO:0007669"/>
    <property type="project" value="UniProtKB-UniRule"/>
</dbReference>
<dbReference type="Gene3D" id="3.30.470.20">
    <property type="entry name" value="ATP-grasp fold, B domain"/>
    <property type="match status" value="1"/>
</dbReference>
<sequence length="783" mass="80901">MLGSTHGTLTTGGHRALAGGESRGPTPPGQPASAAPETDVSGRPLHPQVPNLKGLLRPRSIVVLDAWDAEGEPRTEAIRQLTTWAEHLGARLYFASPAATGLPRTGVAGTDRPAPGHRTSPAELPERPGITATEPPERPDLAVTELSERPALTTAELPERPDLTTTELPERPALAATELPERPALTIAELPERPDLAVLLGPAPPSLLAELAEAEVPLAVVAAADLALPRGGPRTARPRLLGPGTGLDAFGVVSAGPDRHGGSTGRTGPGTRGIALLSRSGAQGLPVAGLREVGVRLAHWVVSGGEADLGTAELLCSLAEQPDVSVLACFLAEPREGRALLLAADRAARRGIPLVAVTAGAPGGSPRAGAVAEAALRQFGVIQVGGTDELQDTAALLAKAGPPVAEGVGVYAPSGDLGEEVRRRAEAAGLRVRALADAGAMPEGGERPLLDALLDDPGLGVVICPLPAASPAATERLARDLAEAAERTGTLLCAVWSSPDGTAAAYRDTLLGSGRVATFRTLATCLGAVGAHLAHHRFTTGYRSPFDEAPRTPSPSLRTAEALLVPGERLSEHAAKRLLRAYGIRVPREKLVTSAAAAVRAAAQVGYPVVMKASGARLAHKSERGLLRTGLTSASQVRETYRELTAQAQYEGVDLDGVLVCQMVPEGAEWVVGVAQDPVFGPTVTVGHGGELREVLPELAYGVPPFGTERAHAMLRELRGHALLDGVRGRPPLDADALAEVLLRVQRLALELDGGLTGLDIDPLRVLPRGQGAVALNVRAVCG</sequence>
<accession>A0A0B5EZ94</accession>
<evidence type="ECO:0000259" key="3">
    <source>
        <dbReference type="PROSITE" id="PS50975"/>
    </source>
</evidence>
<dbReference type="SUPFAM" id="SSF52210">
    <property type="entry name" value="Succinyl-CoA synthetase domains"/>
    <property type="match status" value="2"/>
</dbReference>
<dbReference type="Gene3D" id="3.40.50.261">
    <property type="entry name" value="Succinyl-CoA synthetase domains"/>
    <property type="match status" value="2"/>
</dbReference>
<evidence type="ECO:0000313" key="5">
    <source>
        <dbReference type="Proteomes" id="UP000031523"/>
    </source>
</evidence>
<feature type="region of interest" description="Disordered" evidence="2">
    <location>
        <begin position="103"/>
        <end position="175"/>
    </location>
</feature>
<keyword evidence="5" id="KW-1185">Reference proteome</keyword>
<dbReference type="InterPro" id="IPR016102">
    <property type="entry name" value="Succinyl-CoA_synth-like"/>
</dbReference>
<name>A0A0B5EZ94_STRA4</name>
<evidence type="ECO:0000256" key="1">
    <source>
        <dbReference type="PROSITE-ProRule" id="PRU00409"/>
    </source>
</evidence>
<dbReference type="SUPFAM" id="SSF56059">
    <property type="entry name" value="Glutathione synthetase ATP-binding domain-like"/>
    <property type="match status" value="1"/>
</dbReference>
<protein>
    <submittedName>
        <fullName evidence="4">Pimeloyl-CoA synthetase</fullName>
    </submittedName>
</protein>
<dbReference type="PANTHER" id="PTHR42793">
    <property type="entry name" value="COA BINDING DOMAIN CONTAINING PROTEIN"/>
    <property type="match status" value="1"/>
</dbReference>